<feature type="domain" description="ACT" evidence="14">
    <location>
        <begin position="373"/>
        <end position="453"/>
    </location>
</feature>
<dbReference type="PANTHER" id="PTHR43331">
    <property type="entry name" value="HOMOSERINE DEHYDROGENASE"/>
    <property type="match status" value="1"/>
</dbReference>
<evidence type="ECO:0000256" key="6">
    <source>
        <dbReference type="ARBA" id="ARBA00022605"/>
    </source>
</evidence>
<comment type="pathway">
    <text evidence="2">Amino-acid biosynthesis; L-methionine biosynthesis via de novo pathway; L-homoserine from L-aspartate: step 3/3.</text>
</comment>
<reference evidence="15 16" key="1">
    <citation type="submission" date="2018-06" db="EMBL/GenBank/DDBJ databases">
        <title>Genomic Encyclopedia of Archaeal and Bacterial Type Strains, Phase II (KMG-II): from individual species to whole genera.</title>
        <authorList>
            <person name="Goeker M."/>
        </authorList>
    </citation>
    <scope>NUCLEOTIDE SEQUENCE [LARGE SCALE GENOMIC DNA]</scope>
    <source>
        <strain evidence="15 16">CFPB 3232</strain>
    </source>
</reference>
<dbReference type="GO" id="GO:0009088">
    <property type="term" value="P:threonine biosynthetic process"/>
    <property type="evidence" value="ECO:0007669"/>
    <property type="project" value="UniProtKB-UniPathway"/>
</dbReference>
<feature type="binding site" evidence="12">
    <location>
        <begin position="20"/>
        <end position="27"/>
    </location>
    <ligand>
        <name>NADP(+)</name>
        <dbReference type="ChEBI" id="CHEBI:58349"/>
    </ligand>
</feature>
<keyword evidence="8 12" id="KW-0521">NADP</keyword>
<dbReference type="Pfam" id="PF03447">
    <property type="entry name" value="NAD_binding_3"/>
    <property type="match status" value="1"/>
</dbReference>
<evidence type="ECO:0000256" key="4">
    <source>
        <dbReference type="ARBA" id="ARBA00013213"/>
    </source>
</evidence>
<evidence type="ECO:0000256" key="8">
    <source>
        <dbReference type="ARBA" id="ARBA00022857"/>
    </source>
</evidence>
<keyword evidence="6" id="KW-0028">Amino-acid biosynthesis</keyword>
<evidence type="ECO:0000256" key="2">
    <source>
        <dbReference type="ARBA" id="ARBA00005062"/>
    </source>
</evidence>
<dbReference type="Proteomes" id="UP000248856">
    <property type="component" value="Unassembled WGS sequence"/>
</dbReference>
<dbReference type="FunFam" id="3.30.360.10:FF:000005">
    <property type="entry name" value="Homoserine dehydrogenase"/>
    <property type="match status" value="1"/>
</dbReference>
<evidence type="ECO:0000256" key="13">
    <source>
        <dbReference type="RuleBase" id="RU004171"/>
    </source>
</evidence>
<organism evidence="15 16">
    <name type="scientific">Paracidovorax anthurii</name>
    <dbReference type="NCBI Taxonomy" id="78229"/>
    <lineage>
        <taxon>Bacteria</taxon>
        <taxon>Pseudomonadati</taxon>
        <taxon>Pseudomonadota</taxon>
        <taxon>Betaproteobacteria</taxon>
        <taxon>Burkholderiales</taxon>
        <taxon>Comamonadaceae</taxon>
        <taxon>Paracidovorax</taxon>
    </lineage>
</organism>
<dbReference type="InterPro" id="IPR016204">
    <property type="entry name" value="HDH"/>
</dbReference>
<dbReference type="InterPro" id="IPR005106">
    <property type="entry name" value="Asp/hSer_DH_NAD-bd"/>
</dbReference>
<dbReference type="InterPro" id="IPR045865">
    <property type="entry name" value="ACT-like_dom_sf"/>
</dbReference>
<evidence type="ECO:0000313" key="15">
    <source>
        <dbReference type="EMBL" id="RAR81828.1"/>
    </source>
</evidence>
<evidence type="ECO:0000256" key="5">
    <source>
        <dbReference type="ARBA" id="ARBA00013376"/>
    </source>
</evidence>
<keyword evidence="9" id="KW-0560">Oxidoreductase</keyword>
<dbReference type="UniPathway" id="UPA00051">
    <property type="reaction ID" value="UER00465"/>
</dbReference>
<dbReference type="SUPFAM" id="SSF51735">
    <property type="entry name" value="NAD(P)-binding Rossmann-fold domains"/>
    <property type="match status" value="1"/>
</dbReference>
<dbReference type="NCBIfam" id="NF004976">
    <property type="entry name" value="PRK06349.1"/>
    <property type="match status" value="1"/>
</dbReference>
<dbReference type="GO" id="GO:0009086">
    <property type="term" value="P:methionine biosynthetic process"/>
    <property type="evidence" value="ECO:0007669"/>
    <property type="project" value="UniProtKB-KW"/>
</dbReference>
<dbReference type="InterPro" id="IPR019811">
    <property type="entry name" value="HDH_CS"/>
</dbReference>
<evidence type="ECO:0000259" key="14">
    <source>
        <dbReference type="PROSITE" id="PS51671"/>
    </source>
</evidence>
<dbReference type="InterPro" id="IPR036291">
    <property type="entry name" value="NAD(P)-bd_dom_sf"/>
</dbReference>
<evidence type="ECO:0000256" key="3">
    <source>
        <dbReference type="ARBA" id="ARBA00006753"/>
    </source>
</evidence>
<dbReference type="CDD" id="cd04881">
    <property type="entry name" value="ACT_HSDH-Hom"/>
    <property type="match status" value="1"/>
</dbReference>
<feature type="active site" description="Proton donor" evidence="11">
    <location>
        <position position="216"/>
    </location>
</feature>
<dbReference type="Gene3D" id="3.30.360.10">
    <property type="entry name" value="Dihydrodipicolinate Reductase, domain 2"/>
    <property type="match status" value="1"/>
</dbReference>
<dbReference type="GO" id="GO:0050661">
    <property type="term" value="F:NADP binding"/>
    <property type="evidence" value="ECO:0007669"/>
    <property type="project" value="InterPro"/>
</dbReference>
<evidence type="ECO:0000256" key="7">
    <source>
        <dbReference type="ARBA" id="ARBA00022697"/>
    </source>
</evidence>
<dbReference type="Gene3D" id="3.40.50.720">
    <property type="entry name" value="NAD(P)-binding Rossmann-like Domain"/>
    <property type="match status" value="1"/>
</dbReference>
<dbReference type="EC" id="1.1.1.3" evidence="4"/>
<protein>
    <recommendedName>
        <fullName evidence="5">Homoserine dehydrogenase</fullName>
        <ecNumber evidence="4">1.1.1.3</ecNumber>
    </recommendedName>
</protein>
<dbReference type="PROSITE" id="PS01042">
    <property type="entry name" value="HOMOSER_DHGENASE"/>
    <property type="match status" value="1"/>
</dbReference>
<proteinExistence type="inferred from homology"/>
<feature type="binding site" evidence="12">
    <location>
        <position position="201"/>
    </location>
    <ligand>
        <name>L-homoserine</name>
        <dbReference type="ChEBI" id="CHEBI:57476"/>
    </ligand>
</feature>
<evidence type="ECO:0000256" key="10">
    <source>
        <dbReference type="ARBA" id="ARBA00023167"/>
    </source>
</evidence>
<comment type="pathway">
    <text evidence="1">Amino-acid biosynthesis; L-threonine biosynthesis; L-threonine from L-aspartate: step 3/5.</text>
</comment>
<dbReference type="PIRSF" id="PIRSF000098">
    <property type="entry name" value="Homoser_dehydrog"/>
    <property type="match status" value="1"/>
</dbReference>
<dbReference type="Pfam" id="PF00742">
    <property type="entry name" value="Homoserine_dh"/>
    <property type="match status" value="1"/>
</dbReference>
<evidence type="ECO:0000256" key="12">
    <source>
        <dbReference type="PIRSR" id="PIRSR000098-2"/>
    </source>
</evidence>
<dbReference type="SUPFAM" id="SSF55347">
    <property type="entry name" value="Glyceraldehyde-3-phosphate dehydrogenase-like, C-terminal domain"/>
    <property type="match status" value="1"/>
</dbReference>
<dbReference type="PROSITE" id="PS51671">
    <property type="entry name" value="ACT"/>
    <property type="match status" value="1"/>
</dbReference>
<name>A0A328Z715_9BURK</name>
<sequence length="458" mass="48321">MRRNLTGNSLIMKPIQVGLLGIGTVGSGVFNVLNRNQEEIRRRAGRGIEIACVADLDVGRARSVVGDAAQVVADARAVIANPDIDIVVELIGGYGIAKALVLEAIAAGKHVVTANKALLAVHGTEIFAAASAKGVMVAFEAAVAGGIPIIKALREGLTANRIQWIAGIINGTTNFILSEMRDKGLDFDVVLKEAQRLGYAEADPTFDIEGVDAAHKATIMSAIAFGIPVQFDKAYVEGITKLGAADIRYAEQLGYRIKLLGIARRRTGGADGVELRVHPTLVPAKRLIANVEGAMNAVVVQADAVGTTLYYGKGAGSEPTASAVIADLVDIARLAAADPEHRVPHLAFQPHTLDEARDALPVLPMTEVVTSYYLRLRVADEAGVLAKVTGLLAGADISIDAVLQREADEVGGEGSTHTDLIILTHETREGTMNDAIAQMQALPTVLGPIVRIRKEELN</sequence>
<dbReference type="GO" id="GO:0004412">
    <property type="term" value="F:homoserine dehydrogenase activity"/>
    <property type="evidence" value="ECO:0007669"/>
    <property type="project" value="UniProtKB-EC"/>
</dbReference>
<comment type="similarity">
    <text evidence="3 13">Belongs to the homoserine dehydrogenase family.</text>
</comment>
<dbReference type="EMBL" id="QLTA01000019">
    <property type="protein sequence ID" value="RAR81828.1"/>
    <property type="molecule type" value="Genomic_DNA"/>
</dbReference>
<keyword evidence="16" id="KW-1185">Reference proteome</keyword>
<gene>
    <name evidence="15" type="ORF">AX018_101972</name>
</gene>
<evidence type="ECO:0000313" key="16">
    <source>
        <dbReference type="Proteomes" id="UP000248856"/>
    </source>
</evidence>
<dbReference type="Pfam" id="PF01842">
    <property type="entry name" value="ACT"/>
    <property type="match status" value="1"/>
</dbReference>
<accession>A0A328Z715</accession>
<dbReference type="UniPathway" id="UPA00050">
    <property type="reaction ID" value="UER00063"/>
</dbReference>
<dbReference type="PANTHER" id="PTHR43331:SF1">
    <property type="entry name" value="HOMOSERINE DEHYDROGENASE"/>
    <property type="match status" value="1"/>
</dbReference>
<evidence type="ECO:0000256" key="11">
    <source>
        <dbReference type="PIRSR" id="PIRSR000098-1"/>
    </source>
</evidence>
<dbReference type="AlphaFoldDB" id="A0A328Z715"/>
<keyword evidence="10" id="KW-0486">Methionine biosynthesis</keyword>
<dbReference type="InterPro" id="IPR001342">
    <property type="entry name" value="HDH_cat"/>
</dbReference>
<dbReference type="InterPro" id="IPR002912">
    <property type="entry name" value="ACT_dom"/>
</dbReference>
<dbReference type="Gene3D" id="3.30.70.260">
    <property type="match status" value="1"/>
</dbReference>
<evidence type="ECO:0000256" key="1">
    <source>
        <dbReference type="ARBA" id="ARBA00005056"/>
    </source>
</evidence>
<keyword evidence="7" id="KW-0791">Threonine biosynthesis</keyword>
<dbReference type="SUPFAM" id="SSF55021">
    <property type="entry name" value="ACT-like"/>
    <property type="match status" value="1"/>
</dbReference>
<feature type="binding site" evidence="12">
    <location>
        <position position="116"/>
    </location>
    <ligand>
        <name>NADPH</name>
        <dbReference type="ChEBI" id="CHEBI:57783"/>
    </ligand>
</feature>
<evidence type="ECO:0000256" key="9">
    <source>
        <dbReference type="ARBA" id="ARBA00023002"/>
    </source>
</evidence>
<comment type="caution">
    <text evidence="15">The sequence shown here is derived from an EMBL/GenBank/DDBJ whole genome shotgun (WGS) entry which is preliminary data.</text>
</comment>